<dbReference type="AlphaFoldDB" id="A0A2G3A2N6"/>
<dbReference type="SMART" id="SM00382">
    <property type="entry name" value="AAA"/>
    <property type="match status" value="1"/>
</dbReference>
<dbReference type="InterPro" id="IPR017871">
    <property type="entry name" value="ABC_transporter-like_CS"/>
</dbReference>
<dbReference type="CDD" id="cd03250">
    <property type="entry name" value="ABCC_MRP_domain1"/>
    <property type="match status" value="1"/>
</dbReference>
<evidence type="ECO:0000256" key="9">
    <source>
        <dbReference type="ARBA" id="ARBA00023136"/>
    </source>
</evidence>
<dbReference type="Pfam" id="PF00664">
    <property type="entry name" value="ABC_membrane"/>
    <property type="match status" value="2"/>
</dbReference>
<dbReference type="PROSITE" id="PS00211">
    <property type="entry name" value="ABC_TRANSPORTER_1"/>
    <property type="match status" value="1"/>
</dbReference>
<dbReference type="PANTHER" id="PTHR24223">
    <property type="entry name" value="ATP-BINDING CASSETTE SUB-FAMILY C"/>
    <property type="match status" value="1"/>
</dbReference>
<keyword evidence="9 11" id="KW-0472">Membrane</keyword>
<feature type="transmembrane region" description="Helical" evidence="11">
    <location>
        <begin position="81"/>
        <end position="103"/>
    </location>
</feature>
<dbReference type="FunFam" id="3.40.50.300:FF:000997">
    <property type="entry name" value="Multidrug resistance-associated protein 1"/>
    <property type="match status" value="1"/>
</dbReference>
<keyword evidence="4" id="KW-0813">Transport</keyword>
<evidence type="ECO:0000313" key="15">
    <source>
        <dbReference type="Proteomes" id="UP000222542"/>
    </source>
</evidence>
<reference evidence="14 15" key="1">
    <citation type="journal article" date="2014" name="Nat. Genet.">
        <title>Genome sequence of the hot pepper provides insights into the evolution of pungency in Capsicum species.</title>
        <authorList>
            <person name="Kim S."/>
            <person name="Park M."/>
            <person name="Yeom S.I."/>
            <person name="Kim Y.M."/>
            <person name="Lee J.M."/>
            <person name="Lee H.A."/>
            <person name="Seo E."/>
            <person name="Choi J."/>
            <person name="Cheong K."/>
            <person name="Kim K.T."/>
            <person name="Jung K."/>
            <person name="Lee G.W."/>
            <person name="Oh S.K."/>
            <person name="Bae C."/>
            <person name="Kim S.B."/>
            <person name="Lee H.Y."/>
            <person name="Kim S.Y."/>
            <person name="Kim M.S."/>
            <person name="Kang B.C."/>
            <person name="Jo Y.D."/>
            <person name="Yang H.B."/>
            <person name="Jeong H.J."/>
            <person name="Kang W.H."/>
            <person name="Kwon J.K."/>
            <person name="Shin C."/>
            <person name="Lim J.Y."/>
            <person name="Park J.H."/>
            <person name="Huh J.H."/>
            <person name="Kim J.S."/>
            <person name="Kim B.D."/>
            <person name="Cohen O."/>
            <person name="Paran I."/>
            <person name="Suh M.C."/>
            <person name="Lee S.B."/>
            <person name="Kim Y.K."/>
            <person name="Shin Y."/>
            <person name="Noh S.J."/>
            <person name="Park J."/>
            <person name="Seo Y.S."/>
            <person name="Kwon S.Y."/>
            <person name="Kim H.A."/>
            <person name="Park J.M."/>
            <person name="Kim H.J."/>
            <person name="Choi S.B."/>
            <person name="Bosland P.W."/>
            <person name="Reeves G."/>
            <person name="Jo S.H."/>
            <person name="Lee B.W."/>
            <person name="Cho H.T."/>
            <person name="Choi H.S."/>
            <person name="Lee M.S."/>
            <person name="Yu Y."/>
            <person name="Do Choi Y."/>
            <person name="Park B.S."/>
            <person name="van Deynze A."/>
            <person name="Ashrafi H."/>
            <person name="Hill T."/>
            <person name="Kim W.T."/>
            <person name="Pai H.S."/>
            <person name="Ahn H.K."/>
            <person name="Yeam I."/>
            <person name="Giovannoni J.J."/>
            <person name="Rose J.K."/>
            <person name="Sorensen I."/>
            <person name="Lee S.J."/>
            <person name="Kim R.W."/>
            <person name="Choi I.Y."/>
            <person name="Choi B.S."/>
            <person name="Lim J.S."/>
            <person name="Lee Y.H."/>
            <person name="Choi D."/>
        </authorList>
    </citation>
    <scope>NUCLEOTIDE SEQUENCE [LARGE SCALE GENOMIC DNA]</scope>
    <source>
        <strain evidence="15">cv. CM334</strain>
    </source>
</reference>
<evidence type="ECO:0000256" key="8">
    <source>
        <dbReference type="ARBA" id="ARBA00022989"/>
    </source>
</evidence>
<dbReference type="Proteomes" id="UP000222542">
    <property type="component" value="Unassembled WGS sequence"/>
</dbReference>
<feature type="transmembrane region" description="Helical" evidence="11">
    <location>
        <begin position="850"/>
        <end position="869"/>
    </location>
</feature>
<dbReference type="PANTHER" id="PTHR24223:SF330">
    <property type="entry name" value="ATP-BINDING CASSETTE SUB-FAMILY C MEMBER 10"/>
    <property type="match status" value="1"/>
</dbReference>
<keyword evidence="6" id="KW-0547">Nucleotide-binding</keyword>
<keyword evidence="5 11" id="KW-0812">Transmembrane</keyword>
<gene>
    <name evidence="14" type="ORF">T459_10601</name>
</gene>
<dbReference type="EMBL" id="AYRZ02000003">
    <property type="protein sequence ID" value="PHT88495.1"/>
    <property type="molecule type" value="Genomic_DNA"/>
</dbReference>
<comment type="caution">
    <text evidence="14">The sequence shown here is derived from an EMBL/GenBank/DDBJ whole genome shotgun (WGS) entry which is preliminary data.</text>
</comment>
<evidence type="ECO:0000256" key="5">
    <source>
        <dbReference type="ARBA" id="ARBA00022692"/>
    </source>
</evidence>
<dbReference type="CDD" id="cd18598">
    <property type="entry name" value="ABC_6TM_MRP7_D1_like"/>
    <property type="match status" value="1"/>
</dbReference>
<feature type="transmembrane region" description="Helical" evidence="11">
    <location>
        <begin position="977"/>
        <end position="1010"/>
    </location>
</feature>
<sequence>MFTVLGFGSNILTIVLVAAITAGKRSVKDGKRVSFLLKVSLHLIPALGASMALCDMVLLIKKMLDSSHVQYHEWIFRFSQFSVWVSFELLYLIMNLFATPILIRHTFSGYHSSGLEVWVPLGLKESFTALVDISFGVLINITRSTARPQSSSWMEEELLLPSKMDTGQGSSGGASKGVCNCWNLIAFKSIKPVMECGVKRQLDFEDLLELPIDMDPSSCHSLLSTCWKGQQRNEYSHPSLIKTICRAYGWQYFRLGLLKVLNDCLGFAGPVLLNKLIRFLQQGSRDYDGYILALSLGLSSVLKSFLDTQYTFHLSKLKLKLRSSIMSLIYEKDLLIIKCISLPLQIGIALYLLYIQVQFAFLSGIAITILLIPVKLSVLSITMEVCRSVLLDEVNKWIANVIAKATKSMMEQKDERIRMTAEILTHIRTLKMYGWELVFASWLMKTRSEEVKYLSTRKYLDSWCVFFWATTPTLFSLFTFGLYTLIGHQLDAATVFTCVALFNNLISPLNSFPWVINGLIDAVISSRRLCKYLSCFEKETNTENPSNCLVFSCSNKQIELQDVAVGIHDASCTWSSSDQKEINLVLDTVNLLIPKGLLVAVVGEVGSGKSSLLNLILEETRLINGSVYRNGSIAYVPQVAWILSGTVRDNILFGREYDPRRYSEVLRACSLDFDISRMTGGDMAFVGEKGFNLSGGQRARLALARAVYHDAEIYLFDDILSAVDAHVGCSILHNAILGPRMNQQTRILCTHNIQAISAADLVIVMDKGHVQWMGNPLEFTCPSDVAFSTIDEVSSCSEVQQRDKGSNISSEIQQKISEDEFICTPDGNQVTDESEVRKEGKVEFIVYKSYAVFAGWFITILTCLSAVLMQASRNGNDMWLSYWVDTSGRNQKPLSTTFYLAILSLFCLANSLLTLVRAFSFAFGGLRAAVKVHDRLLEKLMSAPISFFDLNPTGRIINRLSSDLYTIDDSLPFILNILLANFVGLLGIAVVLSYVQVMFLFLLMPFWYIYRKLQVSYKISIHLTDYQRRTHIVNRHLSTLV</sequence>
<dbReference type="Gene3D" id="1.20.1560.10">
    <property type="entry name" value="ABC transporter type 1, transmembrane domain"/>
    <property type="match status" value="2"/>
</dbReference>
<dbReference type="InterPro" id="IPR003439">
    <property type="entry name" value="ABC_transporter-like_ATP-bd"/>
</dbReference>
<evidence type="ECO:0000256" key="11">
    <source>
        <dbReference type="SAM" id="Phobius"/>
    </source>
</evidence>
<dbReference type="Gene3D" id="3.40.50.300">
    <property type="entry name" value="P-loop containing nucleotide triphosphate hydrolases"/>
    <property type="match status" value="1"/>
</dbReference>
<dbReference type="Gramene" id="PHT88495">
    <property type="protein sequence ID" value="PHT88495"/>
    <property type="gene ID" value="T459_10601"/>
</dbReference>
<protein>
    <recommendedName>
        <fullName evidence="3">ABC-type xenobiotic transporter</fullName>
        <ecNumber evidence="3">7.6.2.2</ecNumber>
    </recommendedName>
</protein>
<feature type="transmembrane region" description="Helical" evidence="11">
    <location>
        <begin position="360"/>
        <end position="381"/>
    </location>
</feature>
<evidence type="ECO:0000256" key="7">
    <source>
        <dbReference type="ARBA" id="ARBA00022840"/>
    </source>
</evidence>
<evidence type="ECO:0000256" key="4">
    <source>
        <dbReference type="ARBA" id="ARBA00022448"/>
    </source>
</evidence>
<organism evidence="14 15">
    <name type="scientific">Capsicum annuum</name>
    <name type="common">Capsicum pepper</name>
    <dbReference type="NCBI Taxonomy" id="4072"/>
    <lineage>
        <taxon>Eukaryota</taxon>
        <taxon>Viridiplantae</taxon>
        <taxon>Streptophyta</taxon>
        <taxon>Embryophyta</taxon>
        <taxon>Tracheophyta</taxon>
        <taxon>Spermatophyta</taxon>
        <taxon>Magnoliopsida</taxon>
        <taxon>eudicotyledons</taxon>
        <taxon>Gunneridae</taxon>
        <taxon>Pentapetalae</taxon>
        <taxon>asterids</taxon>
        <taxon>lamiids</taxon>
        <taxon>Solanales</taxon>
        <taxon>Solanaceae</taxon>
        <taxon>Solanoideae</taxon>
        <taxon>Capsiceae</taxon>
        <taxon>Capsicum</taxon>
    </lineage>
</organism>
<dbReference type="SUPFAM" id="SSF52540">
    <property type="entry name" value="P-loop containing nucleoside triphosphate hydrolases"/>
    <property type="match status" value="1"/>
</dbReference>
<dbReference type="Pfam" id="PF00005">
    <property type="entry name" value="ABC_tran"/>
    <property type="match status" value="1"/>
</dbReference>
<evidence type="ECO:0000256" key="1">
    <source>
        <dbReference type="ARBA" id="ARBA00004141"/>
    </source>
</evidence>
<dbReference type="PROSITE" id="PS50893">
    <property type="entry name" value="ABC_TRANSPORTER_2"/>
    <property type="match status" value="1"/>
</dbReference>
<dbReference type="GO" id="GO:0016020">
    <property type="term" value="C:membrane"/>
    <property type="evidence" value="ECO:0007669"/>
    <property type="project" value="UniProtKB-SubCell"/>
</dbReference>
<dbReference type="GO" id="GO:0008559">
    <property type="term" value="F:ABC-type xenobiotic transporter activity"/>
    <property type="evidence" value="ECO:0007669"/>
    <property type="project" value="UniProtKB-EC"/>
</dbReference>
<dbReference type="STRING" id="4072.A0A2G3A2N6"/>
<keyword evidence="15" id="KW-1185">Reference proteome</keyword>
<dbReference type="InterPro" id="IPR036640">
    <property type="entry name" value="ABC1_TM_sf"/>
</dbReference>
<dbReference type="EC" id="7.6.2.2" evidence="3"/>
<evidence type="ECO:0000256" key="3">
    <source>
        <dbReference type="ARBA" id="ARBA00012191"/>
    </source>
</evidence>
<dbReference type="InterPro" id="IPR011527">
    <property type="entry name" value="ABC1_TM_dom"/>
</dbReference>
<feature type="domain" description="ABC transporter" evidence="12">
    <location>
        <begin position="558"/>
        <end position="792"/>
    </location>
</feature>
<dbReference type="InterPro" id="IPR003593">
    <property type="entry name" value="AAA+_ATPase"/>
</dbReference>
<keyword evidence="8 11" id="KW-1133">Transmembrane helix</keyword>
<evidence type="ECO:0000256" key="2">
    <source>
        <dbReference type="ARBA" id="ARBA00009726"/>
    </source>
</evidence>
<dbReference type="PROSITE" id="PS50929">
    <property type="entry name" value="ABC_TM1F"/>
    <property type="match status" value="2"/>
</dbReference>
<evidence type="ECO:0000259" key="13">
    <source>
        <dbReference type="PROSITE" id="PS50929"/>
    </source>
</evidence>
<evidence type="ECO:0000313" key="14">
    <source>
        <dbReference type="EMBL" id="PHT88495.1"/>
    </source>
</evidence>
<comment type="similarity">
    <text evidence="2">Belongs to the ABC transporter superfamily. ABCC family. Conjugate transporter (TC 3.A.1.208) subfamily.</text>
</comment>
<keyword evidence="7" id="KW-0067">ATP-binding</keyword>
<evidence type="ECO:0000256" key="10">
    <source>
        <dbReference type="ARBA" id="ARBA00034018"/>
    </source>
</evidence>
<evidence type="ECO:0000256" key="6">
    <source>
        <dbReference type="ARBA" id="ARBA00022741"/>
    </source>
</evidence>
<comment type="catalytic activity">
    <reaction evidence="10">
        <text>ATP + H2O + xenobioticSide 1 = ADP + phosphate + xenobioticSide 2.</text>
        <dbReference type="EC" id="7.6.2.2"/>
    </reaction>
</comment>
<feature type="domain" description="ABC transmembrane type-1" evidence="13">
    <location>
        <begin position="394"/>
        <end position="521"/>
    </location>
</feature>
<evidence type="ECO:0000259" key="12">
    <source>
        <dbReference type="PROSITE" id="PS50893"/>
    </source>
</evidence>
<dbReference type="OMA" id="QSKYNDE"/>
<reference evidence="14 15" key="2">
    <citation type="journal article" date="2017" name="Genome Biol.">
        <title>New reference genome sequences of hot pepper reveal the massive evolution of plant disease-resistance genes by retroduplication.</title>
        <authorList>
            <person name="Kim S."/>
            <person name="Park J."/>
            <person name="Yeom S.I."/>
            <person name="Kim Y.M."/>
            <person name="Seo E."/>
            <person name="Kim K.T."/>
            <person name="Kim M.S."/>
            <person name="Lee J.M."/>
            <person name="Cheong K."/>
            <person name="Shin H.S."/>
            <person name="Kim S.B."/>
            <person name="Han K."/>
            <person name="Lee J."/>
            <person name="Park M."/>
            <person name="Lee H.A."/>
            <person name="Lee H.Y."/>
            <person name="Lee Y."/>
            <person name="Oh S."/>
            <person name="Lee J.H."/>
            <person name="Choi E."/>
            <person name="Choi E."/>
            <person name="Lee S.E."/>
            <person name="Jeon J."/>
            <person name="Kim H."/>
            <person name="Choi G."/>
            <person name="Song H."/>
            <person name="Lee J."/>
            <person name="Lee S.C."/>
            <person name="Kwon J.K."/>
            <person name="Lee H.Y."/>
            <person name="Koo N."/>
            <person name="Hong Y."/>
            <person name="Kim R.W."/>
            <person name="Kang W.H."/>
            <person name="Huh J.H."/>
            <person name="Kang B.C."/>
            <person name="Yang T.J."/>
            <person name="Lee Y.H."/>
            <person name="Bennetzen J.L."/>
            <person name="Choi D."/>
        </authorList>
    </citation>
    <scope>NUCLEOTIDE SEQUENCE [LARGE SCALE GENOMIC DNA]</scope>
    <source>
        <strain evidence="15">cv. CM334</strain>
    </source>
</reference>
<dbReference type="SUPFAM" id="SSF90123">
    <property type="entry name" value="ABC transporter transmembrane region"/>
    <property type="match status" value="2"/>
</dbReference>
<accession>A0A2G3A2N6</accession>
<dbReference type="InterPro" id="IPR050173">
    <property type="entry name" value="ABC_transporter_C-like"/>
</dbReference>
<dbReference type="InterPro" id="IPR027417">
    <property type="entry name" value="P-loop_NTPase"/>
</dbReference>
<feature type="domain" description="ABC transmembrane type-1" evidence="13">
    <location>
        <begin position="860"/>
        <end position="1010"/>
    </location>
</feature>
<feature type="transmembrane region" description="Helical" evidence="11">
    <location>
        <begin position="898"/>
        <end position="919"/>
    </location>
</feature>
<name>A0A2G3A2N6_CAPAN</name>
<feature type="transmembrane region" description="Helical" evidence="11">
    <location>
        <begin position="6"/>
        <end position="23"/>
    </location>
</feature>
<feature type="transmembrane region" description="Helical" evidence="11">
    <location>
        <begin position="463"/>
        <end position="486"/>
    </location>
</feature>
<comment type="subcellular location">
    <subcellularLocation>
        <location evidence="1">Membrane</location>
        <topology evidence="1">Multi-pass membrane protein</topology>
    </subcellularLocation>
</comment>
<feature type="transmembrane region" description="Helical" evidence="11">
    <location>
        <begin position="35"/>
        <end position="61"/>
    </location>
</feature>
<dbReference type="GO" id="GO:0005524">
    <property type="term" value="F:ATP binding"/>
    <property type="evidence" value="ECO:0007669"/>
    <property type="project" value="UniProtKB-KW"/>
</dbReference>
<feature type="transmembrane region" description="Helical" evidence="11">
    <location>
        <begin position="335"/>
        <end position="354"/>
    </location>
</feature>
<dbReference type="GO" id="GO:0016887">
    <property type="term" value="F:ATP hydrolysis activity"/>
    <property type="evidence" value="ECO:0007669"/>
    <property type="project" value="InterPro"/>
</dbReference>
<proteinExistence type="inferred from homology"/>